<organism evidence="3 4">
    <name type="scientific">Gemmata massiliana</name>
    <dbReference type="NCBI Taxonomy" id="1210884"/>
    <lineage>
        <taxon>Bacteria</taxon>
        <taxon>Pseudomonadati</taxon>
        <taxon>Planctomycetota</taxon>
        <taxon>Planctomycetia</taxon>
        <taxon>Gemmatales</taxon>
        <taxon>Gemmataceae</taxon>
        <taxon>Gemmata</taxon>
    </lineage>
</organism>
<dbReference type="Pfam" id="PF00583">
    <property type="entry name" value="Acetyltransf_1"/>
    <property type="match status" value="1"/>
</dbReference>
<evidence type="ECO:0000313" key="4">
    <source>
        <dbReference type="Proteomes" id="UP000464178"/>
    </source>
</evidence>
<keyword evidence="4" id="KW-1185">Reference proteome</keyword>
<evidence type="ECO:0000256" key="1">
    <source>
        <dbReference type="SAM" id="Phobius"/>
    </source>
</evidence>
<evidence type="ECO:0000259" key="2">
    <source>
        <dbReference type="PROSITE" id="PS51186"/>
    </source>
</evidence>
<dbReference type="CDD" id="cd04301">
    <property type="entry name" value="NAT_SF"/>
    <property type="match status" value="1"/>
</dbReference>
<keyword evidence="1" id="KW-0812">Transmembrane</keyword>
<dbReference type="InterPro" id="IPR045865">
    <property type="entry name" value="ACT-like_dom_sf"/>
</dbReference>
<dbReference type="InterPro" id="IPR000182">
    <property type="entry name" value="GNAT_dom"/>
</dbReference>
<dbReference type="Pfam" id="PF21631">
    <property type="entry name" value="A9CJY8-like_N"/>
    <property type="match status" value="1"/>
</dbReference>
<feature type="domain" description="N-acetyltransferase" evidence="2">
    <location>
        <begin position="3"/>
        <end position="167"/>
    </location>
</feature>
<keyword evidence="3" id="KW-0012">Acyltransferase</keyword>
<dbReference type="InterPro" id="IPR027795">
    <property type="entry name" value="CASTOR_ACT_dom"/>
</dbReference>
<dbReference type="PANTHER" id="PTHR43072">
    <property type="entry name" value="N-ACETYLTRANSFERASE"/>
    <property type="match status" value="1"/>
</dbReference>
<dbReference type="GO" id="GO:0016747">
    <property type="term" value="F:acyltransferase activity, transferring groups other than amino-acyl groups"/>
    <property type="evidence" value="ECO:0007669"/>
    <property type="project" value="InterPro"/>
</dbReference>
<dbReference type="Gene3D" id="3.40.630.30">
    <property type="match status" value="1"/>
</dbReference>
<evidence type="ECO:0000313" key="3">
    <source>
        <dbReference type="EMBL" id="VTR97660.1"/>
    </source>
</evidence>
<dbReference type="SUPFAM" id="SSF55729">
    <property type="entry name" value="Acyl-CoA N-acyltransferases (Nat)"/>
    <property type="match status" value="1"/>
</dbReference>
<dbReference type="RefSeq" id="WP_197909629.1">
    <property type="nucleotide sequence ID" value="NZ_LR593886.1"/>
</dbReference>
<keyword evidence="1" id="KW-1133">Transmembrane helix</keyword>
<reference evidence="3 4" key="1">
    <citation type="submission" date="2019-05" db="EMBL/GenBank/DDBJ databases">
        <authorList>
            <consortium name="Science for Life Laboratories"/>
        </authorList>
    </citation>
    <scope>NUCLEOTIDE SEQUENCE [LARGE SCALE GENOMIC DNA]</scope>
    <source>
        <strain evidence="3">Soil9</strain>
    </source>
</reference>
<protein>
    <recommendedName>
        <fullName evidence="2">N-acetyltransferase domain-containing protein</fullName>
    </recommendedName>
</protein>
<proteinExistence type="predicted"/>
<dbReference type="PANTHER" id="PTHR43072:SF60">
    <property type="entry name" value="L-2,4-DIAMINOBUTYRIC ACID ACETYLTRANSFERASE"/>
    <property type="match status" value="1"/>
</dbReference>
<name>A0A6P2DDM1_9BACT</name>
<dbReference type="Proteomes" id="UP000464178">
    <property type="component" value="Chromosome"/>
</dbReference>
<feature type="transmembrane region" description="Helical" evidence="1">
    <location>
        <begin position="237"/>
        <end position="263"/>
    </location>
</feature>
<dbReference type="Pfam" id="PF13840">
    <property type="entry name" value="ACT_7"/>
    <property type="match status" value="1"/>
</dbReference>
<dbReference type="InterPro" id="IPR016181">
    <property type="entry name" value="Acyl_CoA_acyltransferase"/>
</dbReference>
<dbReference type="EMBL" id="LR593886">
    <property type="protein sequence ID" value="VTR97660.1"/>
    <property type="molecule type" value="Genomic_DNA"/>
</dbReference>
<dbReference type="KEGG" id="gms:SOIL9_06060"/>
<dbReference type="SUPFAM" id="SSF55021">
    <property type="entry name" value="ACT-like"/>
    <property type="match status" value="2"/>
</dbReference>
<accession>A0A6P2DDM1</accession>
<dbReference type="AlphaFoldDB" id="A0A6P2DDM1"/>
<gene>
    <name evidence="3" type="ORF">SOIL9_06060</name>
</gene>
<keyword evidence="1" id="KW-0472">Membrane</keyword>
<dbReference type="Gene3D" id="3.30.2130.10">
    <property type="entry name" value="VC0802-like"/>
    <property type="match status" value="1"/>
</dbReference>
<dbReference type="InterPro" id="IPR049447">
    <property type="entry name" value="A9CJY8-like_N"/>
</dbReference>
<keyword evidence="3" id="KW-0808">Transferase</keyword>
<dbReference type="PROSITE" id="PS51186">
    <property type="entry name" value="GNAT"/>
    <property type="match status" value="1"/>
</dbReference>
<sequence>MTTIVRPIRDTDRAEWLRMRHVLWPEGTADEHAAEIADYLNGRPPTESGLLLASAVFVAERASGGLCGLLEASIRTCAEGCETNRVGYVEGWFVDPDVRRSGIGKQLVAAAEAWATERGCREMASDAYVENTVSRDAHRALGFTESCRLAHFSKTLSGPTSADRTNEHRLTLLALAGTFAVCKLPVGCAIPEWATTAKGLFSITRTADELSIVCAEAAVPEDVQCERDRRCLRVAGAMPFALVGVLAVLTAPLASAGVSVFAVSTFDTDYLLLKARDFENAIRALRAAGHVVEARAGE</sequence>